<comment type="caution">
    <text evidence="11">The sequence shown here is derived from an EMBL/GenBank/DDBJ whole genome shotgun (WGS) entry which is preliminary data.</text>
</comment>
<dbReference type="Proteomes" id="UP000315498">
    <property type="component" value="Unassembled WGS sequence"/>
</dbReference>
<evidence type="ECO:0000256" key="1">
    <source>
        <dbReference type="ARBA" id="ARBA00010231"/>
    </source>
</evidence>
<dbReference type="GO" id="GO:0008966">
    <property type="term" value="F:phosphoglucosamine mutase activity"/>
    <property type="evidence" value="ECO:0007669"/>
    <property type="project" value="UniProtKB-UniRule"/>
</dbReference>
<dbReference type="NCBIfam" id="TIGR01455">
    <property type="entry name" value="glmM"/>
    <property type="match status" value="1"/>
</dbReference>
<feature type="binding site" evidence="6">
    <location>
        <position position="242"/>
    </location>
    <ligand>
        <name>Mg(2+)</name>
        <dbReference type="ChEBI" id="CHEBI:18420"/>
    </ligand>
</feature>
<feature type="binding site" evidence="6">
    <location>
        <position position="240"/>
    </location>
    <ligand>
        <name>Mg(2+)</name>
        <dbReference type="ChEBI" id="CHEBI:18420"/>
    </ligand>
</feature>
<evidence type="ECO:0000256" key="6">
    <source>
        <dbReference type="HAMAP-Rule" id="MF_01554"/>
    </source>
</evidence>
<dbReference type="GO" id="GO:0009252">
    <property type="term" value="P:peptidoglycan biosynthetic process"/>
    <property type="evidence" value="ECO:0007669"/>
    <property type="project" value="TreeGrafter"/>
</dbReference>
<dbReference type="InterPro" id="IPR005843">
    <property type="entry name" value="A-D-PHexomutase_C"/>
</dbReference>
<evidence type="ECO:0000256" key="4">
    <source>
        <dbReference type="ARBA" id="ARBA00022842"/>
    </source>
</evidence>
<dbReference type="GO" id="GO:0006048">
    <property type="term" value="P:UDP-N-acetylglucosamine biosynthetic process"/>
    <property type="evidence" value="ECO:0007669"/>
    <property type="project" value="TreeGrafter"/>
</dbReference>
<feature type="modified residue" description="Phosphoserine" evidence="6">
    <location>
        <position position="99"/>
    </location>
</feature>
<feature type="domain" description="Alpha-D-phosphohexomutase alpha/beta/alpha" evidence="8">
    <location>
        <begin position="3"/>
        <end position="132"/>
    </location>
</feature>
<dbReference type="Pfam" id="PF02878">
    <property type="entry name" value="PGM_PMM_I"/>
    <property type="match status" value="1"/>
</dbReference>
<evidence type="ECO:0000256" key="5">
    <source>
        <dbReference type="ARBA" id="ARBA00023235"/>
    </source>
</evidence>
<dbReference type="Gene3D" id="3.30.310.50">
    <property type="entry name" value="Alpha-D-phosphohexomutase, C-terminal domain"/>
    <property type="match status" value="1"/>
</dbReference>
<keyword evidence="2 6" id="KW-0597">Phosphoprotein</keyword>
<dbReference type="Pfam" id="PF00408">
    <property type="entry name" value="PGM_PMM_IV"/>
    <property type="match status" value="1"/>
</dbReference>
<feature type="active site" description="Phosphoserine intermediate" evidence="6">
    <location>
        <position position="99"/>
    </location>
</feature>
<evidence type="ECO:0000313" key="11">
    <source>
        <dbReference type="EMBL" id="RZO25286.1"/>
    </source>
</evidence>
<evidence type="ECO:0000259" key="7">
    <source>
        <dbReference type="Pfam" id="PF00408"/>
    </source>
</evidence>
<dbReference type="InterPro" id="IPR005845">
    <property type="entry name" value="A-D-PHexomutase_a/b/a-II"/>
</dbReference>
<dbReference type="EC" id="5.4.2.10" evidence="6"/>
<dbReference type="EMBL" id="SHBG01000007">
    <property type="protein sequence ID" value="RZO25286.1"/>
    <property type="molecule type" value="Genomic_DNA"/>
</dbReference>
<name>A0A520MVT5_9GAMM</name>
<reference evidence="11 12" key="1">
    <citation type="submission" date="2019-02" db="EMBL/GenBank/DDBJ databases">
        <title>Prokaryotic population dynamics and viral predation in marine succession experiment using metagenomics: the confinement effect.</title>
        <authorList>
            <person name="Haro-Moreno J.M."/>
            <person name="Rodriguez-Valera F."/>
            <person name="Lopez-Perez M."/>
        </authorList>
    </citation>
    <scope>NUCLEOTIDE SEQUENCE [LARGE SCALE GENOMIC DNA]</scope>
    <source>
        <strain evidence="11">MED-G161</strain>
    </source>
</reference>
<keyword evidence="5 6" id="KW-0413">Isomerase</keyword>
<dbReference type="PANTHER" id="PTHR42946:SF1">
    <property type="entry name" value="PHOSPHOGLUCOMUTASE (ALPHA-D-GLUCOSE-1,6-BISPHOSPHATE-DEPENDENT)"/>
    <property type="match status" value="1"/>
</dbReference>
<dbReference type="Pfam" id="PF02879">
    <property type="entry name" value="PGM_PMM_II"/>
    <property type="match status" value="1"/>
</dbReference>
<comment type="function">
    <text evidence="6">Catalyzes the conversion of glucosamine-6-phosphate to glucosamine-1-phosphate.</text>
</comment>
<dbReference type="InterPro" id="IPR005841">
    <property type="entry name" value="Alpha-D-phosphohexomutase_SF"/>
</dbReference>
<gene>
    <name evidence="6" type="primary">glmM</name>
    <name evidence="11" type="ORF">EVA94_01185</name>
</gene>
<dbReference type="GO" id="GO:0000287">
    <property type="term" value="F:magnesium ion binding"/>
    <property type="evidence" value="ECO:0007669"/>
    <property type="project" value="UniProtKB-UniRule"/>
</dbReference>
<protein>
    <recommendedName>
        <fullName evidence="6">Phosphoglucosamine mutase</fullName>
        <ecNumber evidence="6">5.4.2.10</ecNumber>
    </recommendedName>
</protein>
<dbReference type="SUPFAM" id="SSF53738">
    <property type="entry name" value="Phosphoglucomutase, first 3 domains"/>
    <property type="match status" value="3"/>
</dbReference>
<accession>A0A520MVT5</accession>
<keyword evidence="4 6" id="KW-0460">Magnesium</keyword>
<evidence type="ECO:0000259" key="9">
    <source>
        <dbReference type="Pfam" id="PF02879"/>
    </source>
</evidence>
<evidence type="ECO:0000259" key="10">
    <source>
        <dbReference type="Pfam" id="PF02880"/>
    </source>
</evidence>
<sequence>MNLKFGTDGIRGPVESIITPEACLKIGHATGFVMKELGWDTVVIGKDTRISGYMLESALQAGFIAAGVNVRLLGPLPTPGVAYLTKTLRNKFGVVISASHNDFLDNGIKIFNEGGEKISRDIEKRIEKYLASDLSPVGTSNIGKAYRFDESGPRYIEFCKSTVPSDISFSSLRIVLDCANGACYKVSPEVFEELGAEVITIGNEPDGYNINQDCGSTHPEVIKEAVIKHRADYGISLDGDGDRVILVDEKGNLLDGDDLLYILAFSNPNRTGEWSGVVGTQMSNLGLEQGIQKLGYKFVRADVGDKYVSEMLTKKGWMLGGETSGHIICKDLVSTGDGTIAALKVISSLLLLEKKPSEVLSNYTKIPQINVAVKVSNKDIINDKELISFLKDIESDITIGRVLVRPSGTEPKIRIMVEASEKKVAEKFAKDIEKIIRSKA</sequence>
<dbReference type="HAMAP" id="MF_01554_B">
    <property type="entry name" value="GlmM_B"/>
    <property type="match status" value="1"/>
</dbReference>
<dbReference type="InterPro" id="IPR050060">
    <property type="entry name" value="Phosphoglucosamine_mutase"/>
</dbReference>
<dbReference type="InterPro" id="IPR005846">
    <property type="entry name" value="A-D-PHexomutase_a/b/a-III"/>
</dbReference>
<dbReference type="InterPro" id="IPR006352">
    <property type="entry name" value="GlmM_bact"/>
</dbReference>
<dbReference type="NCBIfam" id="NF008139">
    <property type="entry name" value="PRK10887.1"/>
    <property type="match status" value="1"/>
</dbReference>
<organism evidence="11 12">
    <name type="scientific">SAR86 cluster bacterium</name>
    <dbReference type="NCBI Taxonomy" id="2030880"/>
    <lineage>
        <taxon>Bacteria</taxon>
        <taxon>Pseudomonadati</taxon>
        <taxon>Pseudomonadota</taxon>
        <taxon>Gammaproteobacteria</taxon>
        <taxon>SAR86 cluster</taxon>
    </lineage>
</organism>
<feature type="binding site" description="via phosphate group" evidence="6">
    <location>
        <position position="99"/>
    </location>
    <ligand>
        <name>Mg(2+)</name>
        <dbReference type="ChEBI" id="CHEBI:18420"/>
    </ligand>
</feature>
<keyword evidence="3 6" id="KW-0479">Metal-binding</keyword>
<dbReference type="GO" id="GO:0004615">
    <property type="term" value="F:phosphomannomutase activity"/>
    <property type="evidence" value="ECO:0007669"/>
    <property type="project" value="TreeGrafter"/>
</dbReference>
<feature type="domain" description="Alpha-D-phosphohexomutase C-terminal" evidence="7">
    <location>
        <begin position="382"/>
        <end position="434"/>
    </location>
</feature>
<comment type="cofactor">
    <cofactor evidence="6">
        <name>Mg(2+)</name>
        <dbReference type="ChEBI" id="CHEBI:18420"/>
    </cofactor>
    <text evidence="6">Binds 1 Mg(2+) ion per subunit.</text>
</comment>
<dbReference type="Gene3D" id="3.40.120.10">
    <property type="entry name" value="Alpha-D-Glucose-1,6-Bisphosphate, subunit A, domain 3"/>
    <property type="match status" value="3"/>
</dbReference>
<dbReference type="CDD" id="cd05802">
    <property type="entry name" value="GlmM"/>
    <property type="match status" value="1"/>
</dbReference>
<dbReference type="PANTHER" id="PTHR42946">
    <property type="entry name" value="PHOSPHOHEXOSE MUTASE"/>
    <property type="match status" value="1"/>
</dbReference>
<dbReference type="InterPro" id="IPR016055">
    <property type="entry name" value="A-D-PHexomutase_a/b/a-I/II/III"/>
</dbReference>
<evidence type="ECO:0000256" key="2">
    <source>
        <dbReference type="ARBA" id="ARBA00022553"/>
    </source>
</evidence>
<dbReference type="FunFam" id="3.40.120.10:FF:000001">
    <property type="entry name" value="Phosphoglucosamine mutase"/>
    <property type="match status" value="1"/>
</dbReference>
<dbReference type="SUPFAM" id="SSF55957">
    <property type="entry name" value="Phosphoglucomutase, C-terminal domain"/>
    <property type="match status" value="1"/>
</dbReference>
<feature type="domain" description="Alpha-D-phosphohexomutase alpha/beta/alpha" evidence="9">
    <location>
        <begin position="154"/>
        <end position="251"/>
    </location>
</feature>
<dbReference type="PRINTS" id="PR00509">
    <property type="entry name" value="PGMPMM"/>
</dbReference>
<dbReference type="GO" id="GO:0005829">
    <property type="term" value="C:cytosol"/>
    <property type="evidence" value="ECO:0007669"/>
    <property type="project" value="TreeGrafter"/>
</dbReference>
<dbReference type="AlphaFoldDB" id="A0A520MVT5"/>
<proteinExistence type="inferred from homology"/>
<evidence type="ECO:0000259" key="8">
    <source>
        <dbReference type="Pfam" id="PF02878"/>
    </source>
</evidence>
<feature type="domain" description="Alpha-D-phosphohexomutase alpha/beta/alpha" evidence="10">
    <location>
        <begin position="255"/>
        <end position="363"/>
    </location>
</feature>
<dbReference type="FunFam" id="3.40.120.10:FF:000003">
    <property type="entry name" value="Phosphoglucosamine mutase"/>
    <property type="match status" value="1"/>
</dbReference>
<evidence type="ECO:0000313" key="12">
    <source>
        <dbReference type="Proteomes" id="UP000315498"/>
    </source>
</evidence>
<evidence type="ECO:0000256" key="3">
    <source>
        <dbReference type="ARBA" id="ARBA00022723"/>
    </source>
</evidence>
<dbReference type="InterPro" id="IPR005844">
    <property type="entry name" value="A-D-PHexomutase_a/b/a-I"/>
</dbReference>
<dbReference type="InterPro" id="IPR036900">
    <property type="entry name" value="A-D-PHexomutase_C_sf"/>
</dbReference>
<dbReference type="Pfam" id="PF02880">
    <property type="entry name" value="PGM_PMM_III"/>
    <property type="match status" value="1"/>
</dbReference>
<comment type="PTM">
    <text evidence="6">Activated by phosphorylation.</text>
</comment>
<comment type="catalytic activity">
    <reaction evidence="6">
        <text>alpha-D-glucosamine 1-phosphate = D-glucosamine 6-phosphate</text>
        <dbReference type="Rhea" id="RHEA:23424"/>
        <dbReference type="ChEBI" id="CHEBI:58516"/>
        <dbReference type="ChEBI" id="CHEBI:58725"/>
        <dbReference type="EC" id="5.4.2.10"/>
    </reaction>
</comment>
<comment type="similarity">
    <text evidence="1 6">Belongs to the phosphohexose mutase family.</text>
</comment>
<dbReference type="GO" id="GO:0005975">
    <property type="term" value="P:carbohydrate metabolic process"/>
    <property type="evidence" value="ECO:0007669"/>
    <property type="project" value="InterPro"/>
</dbReference>
<feature type="binding site" evidence="6">
    <location>
        <position position="238"/>
    </location>
    <ligand>
        <name>Mg(2+)</name>
        <dbReference type="ChEBI" id="CHEBI:18420"/>
    </ligand>
</feature>